<protein>
    <recommendedName>
        <fullName evidence="15">Protein kinase domain-containing protein</fullName>
    </recommendedName>
</protein>
<dbReference type="InterPro" id="IPR000152">
    <property type="entry name" value="EGF-type_Asp/Asn_hydroxyl_site"/>
</dbReference>
<dbReference type="InterPro" id="IPR000719">
    <property type="entry name" value="Prot_kinase_dom"/>
</dbReference>
<keyword evidence="11" id="KW-0325">Glycoprotein</keyword>
<reference evidence="16" key="1">
    <citation type="submission" date="2020-03" db="EMBL/GenBank/DDBJ databases">
        <title>Castanea mollissima Vanexum genome sequencing.</title>
        <authorList>
            <person name="Staton M."/>
        </authorList>
    </citation>
    <scope>NUCLEOTIDE SEQUENCE</scope>
    <source>
        <tissue evidence="16">Leaf</tissue>
    </source>
</reference>
<dbReference type="SMART" id="SM00181">
    <property type="entry name" value="EGF"/>
    <property type="match status" value="2"/>
</dbReference>
<dbReference type="PROSITE" id="PS00010">
    <property type="entry name" value="ASX_HYDROXYL"/>
    <property type="match status" value="1"/>
</dbReference>
<evidence type="ECO:0000256" key="9">
    <source>
        <dbReference type="ARBA" id="ARBA00022840"/>
    </source>
</evidence>
<dbReference type="PROSITE" id="PS01187">
    <property type="entry name" value="EGF_CA"/>
    <property type="match status" value="1"/>
</dbReference>
<dbReference type="OrthoDB" id="4062651at2759"/>
<keyword evidence="4" id="KW-0808">Transferase</keyword>
<dbReference type="InterPro" id="IPR017441">
    <property type="entry name" value="Protein_kinase_ATP_BS"/>
</dbReference>
<evidence type="ECO:0000256" key="3">
    <source>
        <dbReference type="ARBA" id="ARBA00022536"/>
    </source>
</evidence>
<gene>
    <name evidence="16" type="ORF">CMV_003037</name>
</gene>
<feature type="domain" description="Protein kinase" evidence="15">
    <location>
        <begin position="397"/>
        <end position="548"/>
    </location>
</feature>
<dbReference type="Gene3D" id="2.10.25.10">
    <property type="entry name" value="Laminin"/>
    <property type="match status" value="2"/>
</dbReference>
<evidence type="ECO:0000256" key="14">
    <source>
        <dbReference type="SAM" id="SignalP"/>
    </source>
</evidence>
<accession>A0A8J4W391</accession>
<evidence type="ECO:0000259" key="15">
    <source>
        <dbReference type="PROSITE" id="PS50011"/>
    </source>
</evidence>
<keyword evidence="13" id="KW-0472">Membrane</keyword>
<name>A0A8J4W391_9ROSI</name>
<dbReference type="Gene3D" id="1.10.510.10">
    <property type="entry name" value="Transferase(Phosphotransferase) domain 1"/>
    <property type="match status" value="1"/>
</dbReference>
<evidence type="ECO:0000313" key="16">
    <source>
        <dbReference type="EMBL" id="KAF3973544.1"/>
    </source>
</evidence>
<evidence type="ECO:0000256" key="2">
    <source>
        <dbReference type="ARBA" id="ARBA00022527"/>
    </source>
</evidence>
<keyword evidence="3" id="KW-0245">EGF-like domain</keyword>
<dbReference type="GO" id="GO:0007166">
    <property type="term" value="P:cell surface receptor signaling pathway"/>
    <property type="evidence" value="ECO:0007669"/>
    <property type="project" value="InterPro"/>
</dbReference>
<keyword evidence="13" id="KW-1133">Transmembrane helix</keyword>
<keyword evidence="5 14" id="KW-0732">Signal</keyword>
<dbReference type="InterPro" id="IPR000742">
    <property type="entry name" value="EGF"/>
</dbReference>
<dbReference type="InterPro" id="IPR045274">
    <property type="entry name" value="WAK-like"/>
</dbReference>
<dbReference type="PANTHER" id="PTHR27005:SF468">
    <property type="entry name" value="OS01G0310500 PROTEIN"/>
    <property type="match status" value="1"/>
</dbReference>
<dbReference type="Pfam" id="PF07645">
    <property type="entry name" value="EGF_CA"/>
    <property type="match status" value="1"/>
</dbReference>
<dbReference type="PROSITE" id="PS50011">
    <property type="entry name" value="PROTEIN_KINASE_DOM"/>
    <property type="match status" value="1"/>
</dbReference>
<keyword evidence="17" id="KW-1185">Reference proteome</keyword>
<dbReference type="FunFam" id="2.10.25.10:FF:000038">
    <property type="entry name" value="Fibrillin 2"/>
    <property type="match status" value="1"/>
</dbReference>
<comment type="subcellular location">
    <subcellularLocation>
        <location evidence="1">Membrane</location>
        <topology evidence="1">Single-pass type I membrane protein</topology>
    </subcellularLocation>
</comment>
<dbReference type="Proteomes" id="UP000737018">
    <property type="component" value="Unassembled WGS sequence"/>
</dbReference>
<evidence type="ECO:0000256" key="10">
    <source>
        <dbReference type="ARBA" id="ARBA00023157"/>
    </source>
</evidence>
<dbReference type="AlphaFoldDB" id="A0A8J4W391"/>
<evidence type="ECO:0000256" key="13">
    <source>
        <dbReference type="SAM" id="Phobius"/>
    </source>
</evidence>
<dbReference type="Pfam" id="PF13947">
    <property type="entry name" value="GUB_WAK_bind"/>
    <property type="match status" value="1"/>
</dbReference>
<keyword evidence="13" id="KW-0812">Transmembrane</keyword>
<evidence type="ECO:0000256" key="8">
    <source>
        <dbReference type="ARBA" id="ARBA00022777"/>
    </source>
</evidence>
<dbReference type="GO" id="GO:0005886">
    <property type="term" value="C:plasma membrane"/>
    <property type="evidence" value="ECO:0007669"/>
    <property type="project" value="TreeGrafter"/>
</dbReference>
<feature type="signal peptide" evidence="14">
    <location>
        <begin position="1"/>
        <end position="33"/>
    </location>
</feature>
<dbReference type="PANTHER" id="PTHR27005">
    <property type="entry name" value="WALL-ASSOCIATED RECEPTOR KINASE-LIKE 21"/>
    <property type="match status" value="1"/>
</dbReference>
<evidence type="ECO:0000256" key="1">
    <source>
        <dbReference type="ARBA" id="ARBA00004479"/>
    </source>
</evidence>
<keyword evidence="8" id="KW-0418">Kinase</keyword>
<dbReference type="CDD" id="cd00054">
    <property type="entry name" value="EGF_CA"/>
    <property type="match status" value="1"/>
</dbReference>
<evidence type="ECO:0000256" key="6">
    <source>
        <dbReference type="ARBA" id="ARBA00022737"/>
    </source>
</evidence>
<dbReference type="EMBL" id="JRKL02000232">
    <property type="protein sequence ID" value="KAF3973544.1"/>
    <property type="molecule type" value="Genomic_DNA"/>
</dbReference>
<evidence type="ECO:0000256" key="7">
    <source>
        <dbReference type="ARBA" id="ARBA00022741"/>
    </source>
</evidence>
<feature type="chain" id="PRO_5035258247" description="Protein kinase domain-containing protein" evidence="14">
    <location>
        <begin position="34"/>
        <end position="548"/>
    </location>
</feature>
<comment type="caution">
    <text evidence="16">The sequence shown here is derived from an EMBL/GenBank/DDBJ whole genome shotgun (WGS) entry which is preliminary data.</text>
</comment>
<feature type="binding site" evidence="12">
    <location>
        <position position="426"/>
    </location>
    <ligand>
        <name>ATP</name>
        <dbReference type="ChEBI" id="CHEBI:30616"/>
    </ligand>
</feature>
<organism evidence="16 17">
    <name type="scientific">Castanea mollissima</name>
    <name type="common">Chinese chestnut</name>
    <dbReference type="NCBI Taxonomy" id="60419"/>
    <lineage>
        <taxon>Eukaryota</taxon>
        <taxon>Viridiplantae</taxon>
        <taxon>Streptophyta</taxon>
        <taxon>Embryophyta</taxon>
        <taxon>Tracheophyta</taxon>
        <taxon>Spermatophyta</taxon>
        <taxon>Magnoliopsida</taxon>
        <taxon>eudicotyledons</taxon>
        <taxon>Gunneridae</taxon>
        <taxon>Pentapetalae</taxon>
        <taxon>rosids</taxon>
        <taxon>fabids</taxon>
        <taxon>Fagales</taxon>
        <taxon>Fagaceae</taxon>
        <taxon>Castanea</taxon>
    </lineage>
</organism>
<dbReference type="InterPro" id="IPR001881">
    <property type="entry name" value="EGF-like_Ca-bd_dom"/>
</dbReference>
<keyword evidence="7 12" id="KW-0547">Nucleotide-binding</keyword>
<dbReference type="GO" id="GO:0005509">
    <property type="term" value="F:calcium ion binding"/>
    <property type="evidence" value="ECO:0007669"/>
    <property type="project" value="InterPro"/>
</dbReference>
<evidence type="ECO:0000256" key="11">
    <source>
        <dbReference type="ARBA" id="ARBA00023180"/>
    </source>
</evidence>
<dbReference type="InterPro" id="IPR011009">
    <property type="entry name" value="Kinase-like_dom_sf"/>
</dbReference>
<dbReference type="SUPFAM" id="SSF56112">
    <property type="entry name" value="Protein kinase-like (PK-like)"/>
    <property type="match status" value="1"/>
</dbReference>
<sequence>MGLNGMLVQISLIRLIISPVLVAAASLVKPADGCPNKCGDVEIPYPFGLTKGCSLDDTFLINCSSKVAKTGTLTVTNISIEAHDLHIMQFVARDCYKKTGEVKEQINASLSSVMYTISKLKNKFTVVGCDTSAYLHGFQKGERYTIGCTSVCYSLRSVVDGPCSGVGCCEVAIPDGSNSISVEIKSFNNHTNVSNFNPCGYAFIVEQGKFNFSHHYLRNLSNDKLPMVLKWAVGNETCQEAAKRKKKIVCKGNSECTDYPTVSGYRCNCKSGYRGNPYLSHGCQDIDECENPSLNNCTIAKHCVNTKGGYTCGCPKWHHGDGRKSGEVAGISLVAIVVVCSWFYFVIKKRRLVKLKEKYFQQNGGLILQQQLSSEEGSSKTFKIFTAKELKKATSYYDESKIIGRGGFGTVYKGVLPDNRIVAIKKSKTVDENQIEQFINEVVVLSQINHRNVVKLLGQKALSFARPEEQSCLAMYFLYALKEDKLFEILANGIADEDNMEQVKEFMKLATKCLKVKGDERPTMKEVASELDGLRKIEKHPWDNVESN</sequence>
<proteinExistence type="predicted"/>
<dbReference type="GO" id="GO:0004674">
    <property type="term" value="F:protein serine/threonine kinase activity"/>
    <property type="evidence" value="ECO:0007669"/>
    <property type="project" value="UniProtKB-KW"/>
</dbReference>
<dbReference type="Gene3D" id="3.30.200.20">
    <property type="entry name" value="Phosphorylase Kinase, domain 1"/>
    <property type="match status" value="1"/>
</dbReference>
<dbReference type="SUPFAM" id="SSF57196">
    <property type="entry name" value="EGF/Laminin"/>
    <property type="match status" value="1"/>
</dbReference>
<keyword evidence="9 12" id="KW-0067">ATP-binding</keyword>
<feature type="transmembrane region" description="Helical" evidence="13">
    <location>
        <begin position="328"/>
        <end position="347"/>
    </location>
</feature>
<dbReference type="InterPro" id="IPR049883">
    <property type="entry name" value="NOTCH1_EGF-like"/>
</dbReference>
<keyword evidence="2" id="KW-0723">Serine/threonine-protein kinase</keyword>
<evidence type="ECO:0000256" key="4">
    <source>
        <dbReference type="ARBA" id="ARBA00022679"/>
    </source>
</evidence>
<dbReference type="InterPro" id="IPR018097">
    <property type="entry name" value="EGF_Ca-bd_CS"/>
</dbReference>
<keyword evidence="10" id="KW-1015">Disulfide bond</keyword>
<dbReference type="PROSITE" id="PS00107">
    <property type="entry name" value="PROTEIN_KINASE_ATP"/>
    <property type="match status" value="1"/>
</dbReference>
<dbReference type="SMART" id="SM00179">
    <property type="entry name" value="EGF_CA"/>
    <property type="match status" value="2"/>
</dbReference>
<evidence type="ECO:0000313" key="17">
    <source>
        <dbReference type="Proteomes" id="UP000737018"/>
    </source>
</evidence>
<dbReference type="InterPro" id="IPR025287">
    <property type="entry name" value="WAK_GUB"/>
</dbReference>
<evidence type="ECO:0000256" key="12">
    <source>
        <dbReference type="PROSITE-ProRule" id="PRU10141"/>
    </source>
</evidence>
<dbReference type="Pfam" id="PF00069">
    <property type="entry name" value="Pkinase"/>
    <property type="match status" value="1"/>
</dbReference>
<keyword evidence="6" id="KW-0677">Repeat</keyword>
<dbReference type="GO" id="GO:0005524">
    <property type="term" value="F:ATP binding"/>
    <property type="evidence" value="ECO:0007669"/>
    <property type="project" value="UniProtKB-UniRule"/>
</dbReference>
<dbReference type="GO" id="GO:0030247">
    <property type="term" value="F:polysaccharide binding"/>
    <property type="evidence" value="ECO:0007669"/>
    <property type="project" value="InterPro"/>
</dbReference>
<evidence type="ECO:0000256" key="5">
    <source>
        <dbReference type="ARBA" id="ARBA00022729"/>
    </source>
</evidence>